<comment type="caution">
    <text evidence="3">The sequence shown here is derived from an EMBL/GenBank/DDBJ whole genome shotgun (WGS) entry which is preliminary data.</text>
</comment>
<feature type="coiled-coil region" evidence="1">
    <location>
        <begin position="240"/>
        <end position="298"/>
    </location>
</feature>
<accession>A0A1V8Y5G1</accession>
<sequence length="371" mass="43881">MGLKKLLLFYLRIFGEFTRQTFLNGQIQDQSQKQENELGKEPENRKEISNLLDEAQSHSKSHEKHRTKKDAQQFPNQLGEMQDNDPRHPYSAYRPEEAHSFSDAFKKTNKRIKQVVGEVNQFKENMKNNLTRNKISETNLNKIQRLCKKFIRLSCKVQKIQVKIKKDRKKVNNKLRRNRVENSAEAQEYVEELNHELKFTKKQIKRVDHLIADCKKVENAVEKAIESQKSYSAQQETLILKKYEEVSVKLEEKNKEIKEHCKKIGCSDILSKGQDNELSRLESEKDDLRFEMIKEQNSIVILLKEGKIRSSVANKYLEEYERLVINSANVRNRRNVSEKQRFSDKLASMATNNNRRKSKKAFKQREIVYYK</sequence>
<proteinExistence type="predicted"/>
<evidence type="ECO:0000256" key="1">
    <source>
        <dbReference type="SAM" id="Coils"/>
    </source>
</evidence>
<feature type="compositionally biased region" description="Basic and acidic residues" evidence="2">
    <location>
        <begin position="32"/>
        <end position="48"/>
    </location>
</feature>
<gene>
    <name evidence="3" type="ORF">BH747_13540</name>
</gene>
<dbReference type="RefSeq" id="WP_081185141.1">
    <property type="nucleotide sequence ID" value="NZ_MJEA01000024.1"/>
</dbReference>
<dbReference type="AlphaFoldDB" id="A0A1V8Y5G1"/>
<evidence type="ECO:0000313" key="4">
    <source>
        <dbReference type="Proteomes" id="UP000192477"/>
    </source>
</evidence>
<feature type="region of interest" description="Disordered" evidence="2">
    <location>
        <begin position="29"/>
        <end position="89"/>
    </location>
</feature>
<keyword evidence="1" id="KW-0175">Coiled coil</keyword>
<dbReference type="EMBL" id="MJEA01000024">
    <property type="protein sequence ID" value="OQO67849.1"/>
    <property type="molecule type" value="Genomic_DNA"/>
</dbReference>
<evidence type="ECO:0000256" key="2">
    <source>
        <dbReference type="SAM" id="MobiDB-lite"/>
    </source>
</evidence>
<name>A0A1V8Y5G1_9ENTE</name>
<reference evidence="3 4" key="1">
    <citation type="journal article" date="2017" name="BMC Microbiol.">
        <title>Comparative genomics of Enterococcus spp. isolated from bovine feces.</title>
        <authorList>
            <person name="Beukers A.G."/>
            <person name="Zaheer R."/>
            <person name="Goji N."/>
            <person name="Amoako K.K."/>
            <person name="Chaves A.V."/>
            <person name="Ward M.P."/>
            <person name="McAllister T.A."/>
        </authorList>
    </citation>
    <scope>NUCLEOTIDE SEQUENCE [LARGE SCALE GENOMIC DNA]</scope>
    <source>
        <strain evidence="3 4">F1129D 143</strain>
    </source>
</reference>
<dbReference type="Proteomes" id="UP000192477">
    <property type="component" value="Unassembled WGS sequence"/>
</dbReference>
<protein>
    <submittedName>
        <fullName evidence="3">Uncharacterized protein</fullName>
    </submittedName>
</protein>
<evidence type="ECO:0000313" key="3">
    <source>
        <dbReference type="EMBL" id="OQO67849.1"/>
    </source>
</evidence>
<organism evidence="3 4">
    <name type="scientific">Enterococcus villorum</name>
    <dbReference type="NCBI Taxonomy" id="112904"/>
    <lineage>
        <taxon>Bacteria</taxon>
        <taxon>Bacillati</taxon>
        <taxon>Bacillota</taxon>
        <taxon>Bacilli</taxon>
        <taxon>Lactobacillales</taxon>
        <taxon>Enterococcaceae</taxon>
        <taxon>Enterococcus</taxon>
    </lineage>
</organism>
<feature type="compositionally biased region" description="Basic residues" evidence="2">
    <location>
        <begin position="59"/>
        <end position="68"/>
    </location>
</feature>
<feature type="coiled-coil region" evidence="1">
    <location>
        <begin position="172"/>
        <end position="210"/>
    </location>
</feature>